<dbReference type="RefSeq" id="WP_090328512.1">
    <property type="nucleotide sequence ID" value="NZ_FNSL01000001.1"/>
</dbReference>
<dbReference type="GO" id="GO:0042626">
    <property type="term" value="F:ATPase-coupled transmembrane transporter activity"/>
    <property type="evidence" value="ECO:0007669"/>
    <property type="project" value="InterPro"/>
</dbReference>
<evidence type="ECO:0000259" key="9">
    <source>
        <dbReference type="PROSITE" id="PS50893"/>
    </source>
</evidence>
<keyword evidence="6 10" id="KW-0067">ATP-binding</keyword>
<dbReference type="EMBL" id="FNSL01000001">
    <property type="protein sequence ID" value="SEB52346.1"/>
    <property type="molecule type" value="Genomic_DNA"/>
</dbReference>
<organism evidence="10 11">
    <name type="scientific">Nitratireductor aquibiodomus</name>
    <dbReference type="NCBI Taxonomy" id="204799"/>
    <lineage>
        <taxon>Bacteria</taxon>
        <taxon>Pseudomonadati</taxon>
        <taxon>Pseudomonadota</taxon>
        <taxon>Alphaproteobacteria</taxon>
        <taxon>Hyphomicrobiales</taxon>
        <taxon>Phyllobacteriaceae</taxon>
        <taxon>Nitratireductor</taxon>
    </lineage>
</organism>
<evidence type="ECO:0000256" key="5">
    <source>
        <dbReference type="ARBA" id="ARBA00022741"/>
    </source>
</evidence>
<feature type="domain" description="ABC transporter" evidence="9">
    <location>
        <begin position="12"/>
        <end position="241"/>
    </location>
</feature>
<dbReference type="InterPro" id="IPR050093">
    <property type="entry name" value="ABC_SmlMolc_Importer"/>
</dbReference>
<keyword evidence="8" id="KW-0472">Membrane</keyword>
<dbReference type="PANTHER" id="PTHR42781">
    <property type="entry name" value="SPERMIDINE/PUTRESCINE IMPORT ATP-BINDING PROTEIN POTA"/>
    <property type="match status" value="1"/>
</dbReference>
<dbReference type="PROSITE" id="PS50893">
    <property type="entry name" value="ABC_TRANSPORTER_2"/>
    <property type="match status" value="1"/>
</dbReference>
<name>A0A1H4K233_9HYPH</name>
<dbReference type="GO" id="GO:0016887">
    <property type="term" value="F:ATP hydrolysis activity"/>
    <property type="evidence" value="ECO:0007669"/>
    <property type="project" value="InterPro"/>
</dbReference>
<dbReference type="GO" id="GO:0005524">
    <property type="term" value="F:ATP binding"/>
    <property type="evidence" value="ECO:0007669"/>
    <property type="project" value="UniProtKB-KW"/>
</dbReference>
<accession>A0A1H4K233</accession>
<evidence type="ECO:0000256" key="6">
    <source>
        <dbReference type="ARBA" id="ARBA00022840"/>
    </source>
</evidence>
<dbReference type="PANTHER" id="PTHR42781:SF1">
    <property type="entry name" value="THIAMINE IMPORT ATP-BINDING PROTEIN THIQ"/>
    <property type="match status" value="1"/>
</dbReference>
<dbReference type="PROSITE" id="PS00211">
    <property type="entry name" value="ABC_TRANSPORTER_1"/>
    <property type="match status" value="1"/>
</dbReference>
<keyword evidence="11" id="KW-1185">Reference proteome</keyword>
<reference evidence="11" key="1">
    <citation type="submission" date="2016-10" db="EMBL/GenBank/DDBJ databases">
        <authorList>
            <person name="Varghese N."/>
            <person name="Submissions S."/>
        </authorList>
    </citation>
    <scope>NUCLEOTIDE SEQUENCE [LARGE SCALE GENOMIC DNA]</scope>
    <source>
        <strain evidence="11">ES.061</strain>
    </source>
</reference>
<dbReference type="InterPro" id="IPR005968">
    <property type="entry name" value="Thiamine_ABC_ThiQ"/>
</dbReference>
<evidence type="ECO:0000256" key="7">
    <source>
        <dbReference type="ARBA" id="ARBA00022967"/>
    </source>
</evidence>
<dbReference type="InterPro" id="IPR003593">
    <property type="entry name" value="AAA+_ATPase"/>
</dbReference>
<protein>
    <submittedName>
        <fullName evidence="10">Thiamine transport system ATP-binding protein</fullName>
    </submittedName>
</protein>
<dbReference type="GO" id="GO:0016020">
    <property type="term" value="C:membrane"/>
    <property type="evidence" value="ECO:0007669"/>
    <property type="project" value="InterPro"/>
</dbReference>
<evidence type="ECO:0000256" key="2">
    <source>
        <dbReference type="ARBA" id="ARBA00022448"/>
    </source>
</evidence>
<dbReference type="NCBIfam" id="TIGR01277">
    <property type="entry name" value="thiQ"/>
    <property type="match status" value="1"/>
</dbReference>
<evidence type="ECO:0000313" key="11">
    <source>
        <dbReference type="Proteomes" id="UP000199064"/>
    </source>
</evidence>
<evidence type="ECO:0000256" key="1">
    <source>
        <dbReference type="ARBA" id="ARBA00005417"/>
    </source>
</evidence>
<dbReference type="Gene3D" id="3.40.50.300">
    <property type="entry name" value="P-loop containing nucleotide triphosphate hydrolases"/>
    <property type="match status" value="1"/>
</dbReference>
<dbReference type="Pfam" id="PF00005">
    <property type="entry name" value="ABC_tran"/>
    <property type="match status" value="1"/>
</dbReference>
<dbReference type="AlphaFoldDB" id="A0A1H4K233"/>
<dbReference type="InterPro" id="IPR003439">
    <property type="entry name" value="ABC_transporter-like_ATP-bd"/>
</dbReference>
<proteinExistence type="inferred from homology"/>
<keyword evidence="4" id="KW-0997">Cell inner membrane</keyword>
<keyword evidence="3" id="KW-1003">Cell membrane</keyword>
<evidence type="ECO:0000313" key="10">
    <source>
        <dbReference type="EMBL" id="SEB52346.1"/>
    </source>
</evidence>
<dbReference type="SUPFAM" id="SSF52540">
    <property type="entry name" value="P-loop containing nucleoside triphosphate hydrolases"/>
    <property type="match status" value="1"/>
</dbReference>
<dbReference type="InterPro" id="IPR017871">
    <property type="entry name" value="ABC_transporter-like_CS"/>
</dbReference>
<dbReference type="GO" id="GO:0071934">
    <property type="term" value="P:thiamine transmembrane transport"/>
    <property type="evidence" value="ECO:0007669"/>
    <property type="project" value="InterPro"/>
</dbReference>
<dbReference type="Proteomes" id="UP000199064">
    <property type="component" value="Unassembled WGS sequence"/>
</dbReference>
<evidence type="ECO:0000256" key="8">
    <source>
        <dbReference type="ARBA" id="ARBA00023136"/>
    </source>
</evidence>
<evidence type="ECO:0000256" key="4">
    <source>
        <dbReference type="ARBA" id="ARBA00022519"/>
    </source>
</evidence>
<dbReference type="SMART" id="SM00382">
    <property type="entry name" value="AAA"/>
    <property type="match status" value="1"/>
</dbReference>
<sequence>MIKTAAGHGARIALEALQFAYPGGSPMAFDATIAASDIVAVMGPSGSGKSTLLSLIAGFERPASGRILIDGQDVSALTPHRRPVSMVFQENNLFAHLTVAQNVGLGRSPSLKLTEEDRAAVSDALARTGLAGKEDRLPQALSGGERQRVALARVLIRKRPVLLMDEPFASLGPALRDEMLALIAALHAEQKMTVLMATHDPRDAERLCKTMIFVEDGRISATGTTGAFVSGTASEAFNRYIGARREIN</sequence>
<comment type="similarity">
    <text evidence="1">Belongs to the ABC transporter superfamily.</text>
</comment>
<evidence type="ECO:0000256" key="3">
    <source>
        <dbReference type="ARBA" id="ARBA00022475"/>
    </source>
</evidence>
<dbReference type="InterPro" id="IPR027417">
    <property type="entry name" value="P-loop_NTPase"/>
</dbReference>
<keyword evidence="7" id="KW-1278">Translocase</keyword>
<keyword evidence="2" id="KW-0813">Transport</keyword>
<keyword evidence="5" id="KW-0547">Nucleotide-binding</keyword>
<gene>
    <name evidence="10" type="ORF">SAMN05216452_1884</name>
</gene>